<name>A0ABV5VVP5_9BACL</name>
<dbReference type="Pfam" id="PF05136">
    <property type="entry name" value="Phage_portal_2"/>
    <property type="match status" value="1"/>
</dbReference>
<reference evidence="1 2" key="1">
    <citation type="submission" date="2024-09" db="EMBL/GenBank/DDBJ databases">
        <authorList>
            <person name="Sun Q."/>
            <person name="Mori K."/>
        </authorList>
    </citation>
    <scope>NUCLEOTIDE SEQUENCE [LARGE SCALE GENOMIC DNA]</scope>
    <source>
        <strain evidence="1 2">JCM 12520</strain>
    </source>
</reference>
<dbReference type="EMBL" id="JBHMAG010000009">
    <property type="protein sequence ID" value="MFB9752168.1"/>
    <property type="molecule type" value="Genomic_DNA"/>
</dbReference>
<evidence type="ECO:0000313" key="2">
    <source>
        <dbReference type="Proteomes" id="UP001589619"/>
    </source>
</evidence>
<comment type="caution">
    <text evidence="1">The sequence shown here is derived from an EMBL/GenBank/DDBJ whole genome shotgun (WGS) entry which is preliminary data.</text>
</comment>
<sequence>MNITNREANNLVNGLPNVLFIMDAERAKQYRGVPYLAPAIEQVKQMGRYAEAEIAAAIINSFLTAFIKVEGPKNEISFGQSIPDEDQLRIRPMNGFPLKSWGQAPLTYLAKGKTLRSAIPSIRYPALILYQSDGAARRRSAGYAI</sequence>
<accession>A0ABV5VVP5</accession>
<dbReference type="InterPro" id="IPR006429">
    <property type="entry name" value="Phage_lambda_portal"/>
</dbReference>
<dbReference type="Proteomes" id="UP001589619">
    <property type="component" value="Unassembled WGS sequence"/>
</dbReference>
<organism evidence="1 2">
    <name type="scientific">Paenibacillus hodogayensis</name>
    <dbReference type="NCBI Taxonomy" id="279208"/>
    <lineage>
        <taxon>Bacteria</taxon>
        <taxon>Bacillati</taxon>
        <taxon>Bacillota</taxon>
        <taxon>Bacilli</taxon>
        <taxon>Bacillales</taxon>
        <taxon>Paenibacillaceae</taxon>
        <taxon>Paenibacillus</taxon>
    </lineage>
</organism>
<keyword evidence="2" id="KW-1185">Reference proteome</keyword>
<dbReference type="RefSeq" id="WP_344910952.1">
    <property type="nucleotide sequence ID" value="NZ_BAAAYO010000010.1"/>
</dbReference>
<gene>
    <name evidence="1" type="ORF">ACFFNY_11435</name>
</gene>
<protein>
    <submittedName>
        <fullName evidence="1">Phage portal protein</fullName>
    </submittedName>
</protein>
<proteinExistence type="predicted"/>
<evidence type="ECO:0000313" key="1">
    <source>
        <dbReference type="EMBL" id="MFB9752168.1"/>
    </source>
</evidence>